<proteinExistence type="predicted"/>
<dbReference type="GO" id="GO:0003700">
    <property type="term" value="F:DNA-binding transcription factor activity"/>
    <property type="evidence" value="ECO:0007669"/>
    <property type="project" value="InterPro"/>
</dbReference>
<evidence type="ECO:0000259" key="1">
    <source>
        <dbReference type="PROSITE" id="PS50995"/>
    </source>
</evidence>
<organism evidence="2 3">
    <name type="scientific">Paracoccus aestuarii</name>
    <dbReference type="NCBI Taxonomy" id="453842"/>
    <lineage>
        <taxon>Bacteria</taxon>
        <taxon>Pseudomonadati</taxon>
        <taxon>Pseudomonadota</taxon>
        <taxon>Alphaproteobacteria</taxon>
        <taxon>Rhodobacterales</taxon>
        <taxon>Paracoccaceae</taxon>
        <taxon>Paracoccus</taxon>
    </lineage>
</organism>
<dbReference type="InterPro" id="IPR036388">
    <property type="entry name" value="WH-like_DNA-bd_sf"/>
</dbReference>
<dbReference type="AlphaFoldDB" id="A0A418ZTZ0"/>
<evidence type="ECO:0000313" key="2">
    <source>
        <dbReference type="EMBL" id="RJL01152.1"/>
    </source>
</evidence>
<dbReference type="Gene3D" id="1.10.10.10">
    <property type="entry name" value="Winged helix-like DNA-binding domain superfamily/Winged helix DNA-binding domain"/>
    <property type="match status" value="1"/>
</dbReference>
<keyword evidence="3" id="KW-1185">Reference proteome</keyword>
<evidence type="ECO:0000313" key="3">
    <source>
        <dbReference type="Proteomes" id="UP000285530"/>
    </source>
</evidence>
<comment type="caution">
    <text evidence="2">The sequence shown here is derived from an EMBL/GenBank/DDBJ whole genome shotgun (WGS) entry which is preliminary data.</text>
</comment>
<sequence>MTAHGPQAGDRPELGELPDFFGLLLRLAQVRHYDRFFAAFEGTDVRPGEMTLLWLLDLNPGIRQGLAARTLLIKPAHMTKLVQRMIDAGLVARLVPPDDRRSVTLSLTDAGRAHLDRHRERFRRVSSAEATGMTPAEFDTLLALMRKLAF</sequence>
<protein>
    <submittedName>
        <fullName evidence="2">MarR family transcriptional regulator</fullName>
    </submittedName>
</protein>
<dbReference type="EMBL" id="QZEV01000071">
    <property type="protein sequence ID" value="RJL01152.1"/>
    <property type="molecule type" value="Genomic_DNA"/>
</dbReference>
<accession>A0A418ZTZ0</accession>
<dbReference type="InterPro" id="IPR039422">
    <property type="entry name" value="MarR/SlyA-like"/>
</dbReference>
<dbReference type="SUPFAM" id="SSF46785">
    <property type="entry name" value="Winged helix' DNA-binding domain"/>
    <property type="match status" value="1"/>
</dbReference>
<dbReference type="Pfam" id="PF01047">
    <property type="entry name" value="MarR"/>
    <property type="match status" value="1"/>
</dbReference>
<gene>
    <name evidence="2" type="ORF">D3P06_12770</name>
</gene>
<name>A0A418ZTZ0_9RHOB</name>
<dbReference type="Proteomes" id="UP000285530">
    <property type="component" value="Unassembled WGS sequence"/>
</dbReference>
<dbReference type="PROSITE" id="PS50995">
    <property type="entry name" value="HTH_MARR_2"/>
    <property type="match status" value="1"/>
</dbReference>
<dbReference type="PANTHER" id="PTHR33164:SF43">
    <property type="entry name" value="HTH-TYPE TRANSCRIPTIONAL REPRESSOR YETL"/>
    <property type="match status" value="1"/>
</dbReference>
<dbReference type="GO" id="GO:0006950">
    <property type="term" value="P:response to stress"/>
    <property type="evidence" value="ECO:0007669"/>
    <property type="project" value="TreeGrafter"/>
</dbReference>
<dbReference type="RefSeq" id="WP_119886913.1">
    <property type="nucleotide sequence ID" value="NZ_CP067171.1"/>
</dbReference>
<feature type="domain" description="HTH marR-type" evidence="1">
    <location>
        <begin position="17"/>
        <end position="150"/>
    </location>
</feature>
<reference evidence="2 3" key="1">
    <citation type="submission" date="2018-09" db="EMBL/GenBank/DDBJ databases">
        <title>Paracoccus onubensis nov. sp. a moderate halophilic bacterium isolated from Gruta de las Maravillas (Aracena, Spain).</title>
        <authorList>
            <person name="Jurado V."/>
            <person name="Gutierrez-Patricio S."/>
            <person name="Gonzalez-Pimentel J.L."/>
            <person name="Laiz L."/>
            <person name="Saiz-Jimenez C."/>
        </authorList>
    </citation>
    <scope>NUCLEOTIDE SEQUENCE [LARGE SCALE GENOMIC DNA]</scope>
    <source>
        <strain evidence="2 3">DSM 19484</strain>
    </source>
</reference>
<dbReference type="InterPro" id="IPR000835">
    <property type="entry name" value="HTH_MarR-typ"/>
</dbReference>
<dbReference type="InterPro" id="IPR036390">
    <property type="entry name" value="WH_DNA-bd_sf"/>
</dbReference>
<dbReference type="SMART" id="SM00347">
    <property type="entry name" value="HTH_MARR"/>
    <property type="match status" value="1"/>
</dbReference>
<dbReference type="PRINTS" id="PR00598">
    <property type="entry name" value="HTHMARR"/>
</dbReference>
<dbReference type="PANTHER" id="PTHR33164">
    <property type="entry name" value="TRANSCRIPTIONAL REGULATOR, MARR FAMILY"/>
    <property type="match status" value="1"/>
</dbReference>
<dbReference type="OrthoDB" id="7269152at2"/>